<dbReference type="RefSeq" id="XP_058348878.1">
    <property type="nucleotide sequence ID" value="XM_058480355.1"/>
</dbReference>
<proteinExistence type="predicted"/>
<name>A0AAD7Y574_9FUNG</name>
<dbReference type="PANTHER" id="PTHR23149:SF9">
    <property type="entry name" value="G PATCH DOMAIN-CONTAINING PROTEIN 4"/>
    <property type="match status" value="1"/>
</dbReference>
<accession>A0AAD7Y574</accession>
<gene>
    <name evidence="3" type="ORF">O0I10_000241</name>
</gene>
<comment type="caution">
    <text evidence="3">The sequence shown here is derived from an EMBL/GenBank/DDBJ whole genome shotgun (WGS) entry which is preliminary data.</text>
</comment>
<dbReference type="EMBL" id="JARTCD010000001">
    <property type="protein sequence ID" value="KAJ8663966.1"/>
    <property type="molecule type" value="Genomic_DNA"/>
</dbReference>
<dbReference type="Proteomes" id="UP001234581">
    <property type="component" value="Unassembled WGS sequence"/>
</dbReference>
<feature type="compositionally biased region" description="Acidic residues" evidence="1">
    <location>
        <begin position="103"/>
        <end position="117"/>
    </location>
</feature>
<dbReference type="PANTHER" id="PTHR23149">
    <property type="entry name" value="G PATCH DOMAIN CONTAINING PROTEIN"/>
    <property type="match status" value="1"/>
</dbReference>
<dbReference type="SMART" id="SM00443">
    <property type="entry name" value="G_patch"/>
    <property type="match status" value="1"/>
</dbReference>
<feature type="region of interest" description="Disordered" evidence="1">
    <location>
        <begin position="88"/>
        <end position="197"/>
    </location>
</feature>
<feature type="compositionally biased region" description="Basic and acidic residues" evidence="1">
    <location>
        <begin position="161"/>
        <end position="173"/>
    </location>
</feature>
<dbReference type="InterPro" id="IPR000467">
    <property type="entry name" value="G_patch_dom"/>
</dbReference>
<sequence>MGLAGIKQKQRISADPNNLTWSNDQSKFGFRMLMKMGWAPGKGLGVNEDGNQEHVKIRLKEDNLGLGANKKTSDNWLDNTDSFSRLLADLNARTESASASPEPESDEQQQQGDDDGDEKSTKKRKRSSSSDDDNDKSEKKKKKKEKKDKSEKKKDKKKDKKDKAEKKDKSEKKKDKKKSKDKAEEPAPTQTVLRNAARAKFLRAKRMATQQDPARLNEILGIKSPA</sequence>
<dbReference type="AlphaFoldDB" id="A0AAD7Y574"/>
<keyword evidence="4" id="KW-1185">Reference proteome</keyword>
<protein>
    <recommendedName>
        <fullName evidence="2">G-patch domain-containing protein</fullName>
    </recommendedName>
</protein>
<dbReference type="GO" id="GO:0005730">
    <property type="term" value="C:nucleolus"/>
    <property type="evidence" value="ECO:0007669"/>
    <property type="project" value="TreeGrafter"/>
</dbReference>
<feature type="domain" description="G-patch" evidence="2">
    <location>
        <begin position="25"/>
        <end position="71"/>
    </location>
</feature>
<organism evidence="3 4">
    <name type="scientific">Lichtheimia ornata</name>
    <dbReference type="NCBI Taxonomy" id="688661"/>
    <lineage>
        <taxon>Eukaryota</taxon>
        <taxon>Fungi</taxon>
        <taxon>Fungi incertae sedis</taxon>
        <taxon>Mucoromycota</taxon>
        <taxon>Mucoromycotina</taxon>
        <taxon>Mucoromycetes</taxon>
        <taxon>Mucorales</taxon>
        <taxon>Lichtheimiaceae</taxon>
        <taxon>Lichtheimia</taxon>
    </lineage>
</organism>
<evidence type="ECO:0000259" key="2">
    <source>
        <dbReference type="PROSITE" id="PS50174"/>
    </source>
</evidence>
<evidence type="ECO:0000313" key="3">
    <source>
        <dbReference type="EMBL" id="KAJ8663966.1"/>
    </source>
</evidence>
<dbReference type="GO" id="GO:0003676">
    <property type="term" value="F:nucleic acid binding"/>
    <property type="evidence" value="ECO:0007669"/>
    <property type="project" value="InterPro"/>
</dbReference>
<reference evidence="3 4" key="1">
    <citation type="submission" date="2023-03" db="EMBL/GenBank/DDBJ databases">
        <title>Genome sequence of Lichtheimia ornata CBS 291.66.</title>
        <authorList>
            <person name="Mohabir J.T."/>
            <person name="Shea T.P."/>
            <person name="Kurbessoian T."/>
            <person name="Berby B."/>
            <person name="Fontaine J."/>
            <person name="Livny J."/>
            <person name="Gnirke A."/>
            <person name="Stajich J.E."/>
            <person name="Cuomo C.A."/>
        </authorList>
    </citation>
    <scope>NUCLEOTIDE SEQUENCE [LARGE SCALE GENOMIC DNA]</scope>
    <source>
        <strain evidence="3">CBS 291.66</strain>
    </source>
</reference>
<dbReference type="PROSITE" id="PS50174">
    <property type="entry name" value="G_PATCH"/>
    <property type="match status" value="1"/>
</dbReference>
<evidence type="ECO:0000313" key="4">
    <source>
        <dbReference type="Proteomes" id="UP001234581"/>
    </source>
</evidence>
<dbReference type="GeneID" id="83207663"/>
<dbReference type="Pfam" id="PF01585">
    <property type="entry name" value="G-patch"/>
    <property type="match status" value="1"/>
</dbReference>
<feature type="region of interest" description="Disordered" evidence="1">
    <location>
        <begin position="1"/>
        <end position="23"/>
    </location>
</feature>
<dbReference type="InterPro" id="IPR050656">
    <property type="entry name" value="PINX1"/>
</dbReference>
<evidence type="ECO:0000256" key="1">
    <source>
        <dbReference type="SAM" id="MobiDB-lite"/>
    </source>
</evidence>